<comment type="caution">
    <text evidence="1">The sequence shown here is derived from an EMBL/GenBank/DDBJ whole genome shotgun (WGS) entry which is preliminary data.</text>
</comment>
<name>A0A850R5J2_9GAMM</name>
<accession>A0A850R5J2</accession>
<keyword evidence="2" id="KW-1185">Reference proteome</keyword>
<dbReference type="EMBL" id="JABZEO010000004">
    <property type="protein sequence ID" value="NVZ08974.1"/>
    <property type="molecule type" value="Genomic_DNA"/>
</dbReference>
<organism evidence="1 2">
    <name type="scientific">Allochromatium humboldtianum</name>
    <dbReference type="NCBI Taxonomy" id="504901"/>
    <lineage>
        <taxon>Bacteria</taxon>
        <taxon>Pseudomonadati</taxon>
        <taxon>Pseudomonadota</taxon>
        <taxon>Gammaproteobacteria</taxon>
        <taxon>Chromatiales</taxon>
        <taxon>Chromatiaceae</taxon>
        <taxon>Allochromatium</taxon>
    </lineage>
</organism>
<gene>
    <name evidence="1" type="ORF">HW932_06835</name>
</gene>
<dbReference type="RefSeq" id="WP_176975751.1">
    <property type="nucleotide sequence ID" value="NZ_JABZEO010000004.1"/>
</dbReference>
<sequence length="84" mass="9153">MRTLNLRRRVALQTHAGRCGSVLKLELQPTVGPLASLQEHGQVSRLTPKDADLVQQETDLGEARLIGLDQRPLPGYRAASASPK</sequence>
<proteinExistence type="predicted"/>
<dbReference type="AlphaFoldDB" id="A0A850R5J2"/>
<evidence type="ECO:0000313" key="1">
    <source>
        <dbReference type="EMBL" id="NVZ08974.1"/>
    </source>
</evidence>
<evidence type="ECO:0000313" key="2">
    <source>
        <dbReference type="Proteomes" id="UP000592294"/>
    </source>
</evidence>
<reference evidence="1 2" key="1">
    <citation type="submission" date="2020-06" db="EMBL/GenBank/DDBJ databases">
        <title>Whole-genome sequence of Allochromatium humboldtianum DSM 21881, type strain.</title>
        <authorList>
            <person name="Kyndt J.A."/>
            <person name="Meyer T.E."/>
        </authorList>
    </citation>
    <scope>NUCLEOTIDE SEQUENCE [LARGE SCALE GENOMIC DNA]</scope>
    <source>
        <strain evidence="1 2">DSM 21881</strain>
    </source>
</reference>
<dbReference type="Proteomes" id="UP000592294">
    <property type="component" value="Unassembled WGS sequence"/>
</dbReference>
<protein>
    <submittedName>
        <fullName evidence="1">Uncharacterized protein</fullName>
    </submittedName>
</protein>